<dbReference type="EMBL" id="ACVR01000079">
    <property type="protein sequence ID" value="EET81094.1"/>
    <property type="molecule type" value="Genomic_DNA"/>
</dbReference>
<evidence type="ECO:0000313" key="1">
    <source>
        <dbReference type="EMBL" id="EET81094.1"/>
    </source>
</evidence>
<accession>A0ABP2GHS9</accession>
<comment type="caution">
    <text evidence="1">The sequence shown here is derived from an EMBL/GenBank/DDBJ whole genome shotgun (WGS) entry which is preliminary data.</text>
</comment>
<organism evidence="1 2">
    <name type="scientific">Acinetobacter radioresistens SK82</name>
    <dbReference type="NCBI Taxonomy" id="596318"/>
    <lineage>
        <taxon>Bacteria</taxon>
        <taxon>Pseudomonadati</taxon>
        <taxon>Pseudomonadota</taxon>
        <taxon>Gammaproteobacteria</taxon>
        <taxon>Moraxellales</taxon>
        <taxon>Moraxellaceae</taxon>
        <taxon>Acinetobacter</taxon>
    </lineage>
</organism>
<protein>
    <submittedName>
        <fullName evidence="1">Uncharacterized protein</fullName>
    </submittedName>
</protein>
<proteinExistence type="predicted"/>
<dbReference type="Proteomes" id="UP000018419">
    <property type="component" value="Unassembled WGS sequence"/>
</dbReference>
<name>A0ABP2GHS9_ACIRA</name>
<keyword evidence="2" id="KW-1185">Reference proteome</keyword>
<sequence length="38" mass="4593">MRIFPFLSGFHVSRDHKKPFDKTGGYLYHRHLQITKSF</sequence>
<evidence type="ECO:0000313" key="2">
    <source>
        <dbReference type="Proteomes" id="UP000018419"/>
    </source>
</evidence>
<gene>
    <name evidence="1" type="ORF">ACIRA0001_1215</name>
</gene>
<reference evidence="1 2" key="1">
    <citation type="submission" date="2009-07" db="EMBL/GenBank/DDBJ databases">
        <authorList>
            <person name="Madupu R."/>
            <person name="Durkin A.S."/>
            <person name="Torralba M."/>
            <person name="Methe B."/>
            <person name="Sutton G.G."/>
            <person name="Strausberg R.L."/>
            <person name="Nelson K.E."/>
        </authorList>
    </citation>
    <scope>NUCLEOTIDE SEQUENCE [LARGE SCALE GENOMIC DNA]</scope>
    <source>
        <strain evidence="1 2">SK82</strain>
    </source>
</reference>